<comment type="caution">
    <text evidence="1">The sequence shown here is derived from an EMBL/GenBank/DDBJ whole genome shotgun (WGS) entry which is preliminary data.</text>
</comment>
<protein>
    <recommendedName>
        <fullName evidence="3">Reverse transcriptase domain-containing protein</fullName>
    </recommendedName>
</protein>
<name>A0ABN9XN01_9DINO</name>
<accession>A0ABN9XN01</accession>
<keyword evidence="2" id="KW-1185">Reference proteome</keyword>
<dbReference type="EMBL" id="CAUYUJ010020904">
    <property type="protein sequence ID" value="CAK0901280.1"/>
    <property type="molecule type" value="Genomic_DNA"/>
</dbReference>
<organism evidence="1 2">
    <name type="scientific">Prorocentrum cordatum</name>
    <dbReference type="NCBI Taxonomy" id="2364126"/>
    <lineage>
        <taxon>Eukaryota</taxon>
        <taxon>Sar</taxon>
        <taxon>Alveolata</taxon>
        <taxon>Dinophyceae</taxon>
        <taxon>Prorocentrales</taxon>
        <taxon>Prorocentraceae</taxon>
        <taxon>Prorocentrum</taxon>
    </lineage>
</organism>
<dbReference type="Proteomes" id="UP001189429">
    <property type="component" value="Unassembled WGS sequence"/>
</dbReference>
<reference evidence="1" key="1">
    <citation type="submission" date="2023-10" db="EMBL/GenBank/DDBJ databases">
        <authorList>
            <person name="Chen Y."/>
            <person name="Shah S."/>
            <person name="Dougan E. K."/>
            <person name="Thang M."/>
            <person name="Chan C."/>
        </authorList>
    </citation>
    <scope>NUCLEOTIDE SEQUENCE [LARGE SCALE GENOMIC DNA]</scope>
</reference>
<proteinExistence type="predicted"/>
<sequence>MIAKLYADQTAVVQTDALRLVGFCCARGTKQGDPLSSLLSNSLSQHTFQNNFPEWSTRKYGYQSSCVERARLTNFICVDDVVIIGGSVTLIKRMISDVRGVVLTLGLKSHPDKLKTSHNFCDRKPNISPEFAVFDDVKIEDWLFSGAHWLRNILADILHSVT</sequence>
<gene>
    <name evidence="1" type="ORF">PCOR1329_LOCUS78282</name>
</gene>
<evidence type="ECO:0000313" key="2">
    <source>
        <dbReference type="Proteomes" id="UP001189429"/>
    </source>
</evidence>
<evidence type="ECO:0008006" key="3">
    <source>
        <dbReference type="Google" id="ProtNLM"/>
    </source>
</evidence>
<evidence type="ECO:0000313" key="1">
    <source>
        <dbReference type="EMBL" id="CAK0901280.1"/>
    </source>
</evidence>